<comment type="subcellular location">
    <subcellularLocation>
        <location evidence="1">Cell membrane</location>
        <topology evidence="1">Multi-pass membrane protein</topology>
    </subcellularLocation>
</comment>
<keyword evidence="5 6" id="KW-0472">Membrane</keyword>
<dbReference type="Pfam" id="PF12704">
    <property type="entry name" value="MacB_PCD"/>
    <property type="match status" value="2"/>
</dbReference>
<gene>
    <name evidence="9" type="ORF">JI741_03990</name>
</gene>
<protein>
    <submittedName>
        <fullName evidence="9">ABC transporter permease</fullName>
    </submittedName>
</protein>
<dbReference type="InterPro" id="IPR047699">
    <property type="entry name" value="Permease_put_prefix"/>
</dbReference>
<dbReference type="Proteomes" id="UP000613030">
    <property type="component" value="Unassembled WGS sequence"/>
</dbReference>
<keyword evidence="4 6" id="KW-1133">Transmembrane helix</keyword>
<feature type="transmembrane region" description="Helical" evidence="6">
    <location>
        <begin position="422"/>
        <end position="441"/>
    </location>
</feature>
<name>A0ABS1KPZ9_9BACT</name>
<dbReference type="Pfam" id="PF02687">
    <property type="entry name" value="FtsX"/>
    <property type="match status" value="2"/>
</dbReference>
<evidence type="ECO:0000256" key="6">
    <source>
        <dbReference type="SAM" id="Phobius"/>
    </source>
</evidence>
<evidence type="ECO:0000256" key="1">
    <source>
        <dbReference type="ARBA" id="ARBA00004651"/>
    </source>
</evidence>
<feature type="domain" description="ABC3 transporter permease C-terminal" evidence="7">
    <location>
        <begin position="747"/>
        <end position="861"/>
    </location>
</feature>
<keyword evidence="3 6" id="KW-0812">Transmembrane</keyword>
<feature type="transmembrane region" description="Helical" evidence="6">
    <location>
        <begin position="744"/>
        <end position="768"/>
    </location>
</feature>
<feature type="domain" description="MacB-like periplasmic core" evidence="8">
    <location>
        <begin position="516"/>
        <end position="705"/>
    </location>
</feature>
<feature type="transmembrane region" description="Helical" evidence="6">
    <location>
        <begin position="99"/>
        <end position="118"/>
    </location>
</feature>
<dbReference type="InterPro" id="IPR025857">
    <property type="entry name" value="MacB_PCD"/>
</dbReference>
<feature type="transmembrane region" description="Helical" evidence="6">
    <location>
        <begin position="834"/>
        <end position="853"/>
    </location>
</feature>
<accession>A0ABS1KPZ9</accession>
<dbReference type="EMBL" id="JAERRB010000001">
    <property type="protein sequence ID" value="MBL0740361.1"/>
    <property type="molecule type" value="Genomic_DNA"/>
</dbReference>
<feature type="transmembrane region" description="Helical" evidence="6">
    <location>
        <begin position="367"/>
        <end position="394"/>
    </location>
</feature>
<reference evidence="9 10" key="1">
    <citation type="submission" date="2021-01" db="EMBL/GenBank/DDBJ databases">
        <title>Chryseolinea sp. Jin1 Genome sequencing and assembly.</title>
        <authorList>
            <person name="Kim I."/>
        </authorList>
    </citation>
    <scope>NUCLEOTIDE SEQUENCE [LARGE SCALE GENOMIC DNA]</scope>
    <source>
        <strain evidence="9 10">Jin1</strain>
    </source>
</reference>
<dbReference type="InterPro" id="IPR050250">
    <property type="entry name" value="Macrolide_Exporter_MacB"/>
</dbReference>
<evidence type="ECO:0000256" key="3">
    <source>
        <dbReference type="ARBA" id="ARBA00022692"/>
    </source>
</evidence>
<evidence type="ECO:0000259" key="8">
    <source>
        <dbReference type="Pfam" id="PF12704"/>
    </source>
</evidence>
<feature type="domain" description="ABC3 transporter permease C-terminal" evidence="7">
    <location>
        <begin position="372"/>
        <end position="487"/>
    </location>
</feature>
<feature type="transmembrane region" description="Helical" evidence="6">
    <location>
        <begin position="505"/>
        <end position="527"/>
    </location>
</feature>
<evidence type="ECO:0000313" key="9">
    <source>
        <dbReference type="EMBL" id="MBL0740361.1"/>
    </source>
</evidence>
<evidence type="ECO:0000256" key="4">
    <source>
        <dbReference type="ARBA" id="ARBA00022989"/>
    </source>
</evidence>
<keyword evidence="2" id="KW-1003">Cell membrane</keyword>
<feature type="transmembrane region" description="Helical" evidence="6">
    <location>
        <begin position="796"/>
        <end position="814"/>
    </location>
</feature>
<sequence>MSELPIAPPKWPRKLLRFFLKEEYIEEVEGDMEELFYDNVEHLSLKKAKRIYTLEMISLLRPILLKNIKHASPLTQYPMFKNYFKITSRVLLKNPVSSFINIFGLAIAIGFCTLIYAFTQWTLTKDEFHKNKNEVYLATHFADMDGTLQQIGSSPRPLAEMLKQDFPEIKKICRIDEGNIVIKYNDNVFHERAQFVDPTYLEMLTFPLKWGTQQSLADINSIIISEEMSVKYFGQENPVGLDVMVIFNEHYSKPFKVTGVAETFPKARAIEFSFLIPYENLHLADPAYNMTDWSTSLQATLIQVDNPSDLHRIEAKMTKYKGLQNETQNDWKISSFAFEPLATLYEKSDNIRNSISGKGYKSNLRSIFFLSFIGTFMLLLACFNYINIAIVSAAKRLKEIGIRKSIGATDGKVTIQFLSENILLTFFAMLLGVALGKFVVIPWFEQLNDFQMEFALLDKNLWLFFSAVLLLTGLMSGLYPAYYISRFQTARIFKGTVQYGKQNPATKVFLGFQLVLACILIVSAVMFTQNSDFIAQQPWGYEPDNTLYVNVHNDFAFEQMKAAMEQNPNVTLIAGADQHIGKNHNTAVIELPERKYEVQELAVGANYMETMGLQFLEGRAFTDHDGSDLQNVVVNELLVKNMAWKNPIGQQFKMDSMTYEVIGVVKNFQSYSFRTQIQPTVLKVARKEDFHFLAAKVQNGTAVETYKSLQAQWAKLFPEIPFQGGHQKDVWGGYFETMKVHGKFWRTIAFVAILLASLGLYGLVTLNISGRIKEFSIRKVLGAEISNITYAILKQYALLFSVALLIGAPISYILTKNLIDLAYIYHVPMNSAGVVVAVTILLLVLLTVVLTQVRRIAKSNPVSGLKTD</sequence>
<comment type="caution">
    <text evidence="9">The sequence shown here is derived from an EMBL/GenBank/DDBJ whole genome shotgun (WGS) entry which is preliminary data.</text>
</comment>
<keyword evidence="10" id="KW-1185">Reference proteome</keyword>
<dbReference type="PANTHER" id="PTHR30572">
    <property type="entry name" value="MEMBRANE COMPONENT OF TRANSPORTER-RELATED"/>
    <property type="match status" value="1"/>
</dbReference>
<proteinExistence type="predicted"/>
<evidence type="ECO:0000256" key="2">
    <source>
        <dbReference type="ARBA" id="ARBA00022475"/>
    </source>
</evidence>
<feature type="domain" description="MacB-like periplasmic core" evidence="8">
    <location>
        <begin position="98"/>
        <end position="319"/>
    </location>
</feature>
<dbReference type="RefSeq" id="WP_202007598.1">
    <property type="nucleotide sequence ID" value="NZ_JAERRB010000001.1"/>
</dbReference>
<evidence type="ECO:0000259" key="7">
    <source>
        <dbReference type="Pfam" id="PF02687"/>
    </source>
</evidence>
<feature type="transmembrane region" description="Helical" evidence="6">
    <location>
        <begin position="461"/>
        <end position="484"/>
    </location>
</feature>
<dbReference type="InterPro" id="IPR003838">
    <property type="entry name" value="ABC3_permease_C"/>
</dbReference>
<evidence type="ECO:0000313" key="10">
    <source>
        <dbReference type="Proteomes" id="UP000613030"/>
    </source>
</evidence>
<dbReference type="PANTHER" id="PTHR30572:SF18">
    <property type="entry name" value="ABC-TYPE MACROLIDE FAMILY EXPORT SYSTEM PERMEASE COMPONENT 2"/>
    <property type="match status" value="1"/>
</dbReference>
<evidence type="ECO:0000256" key="5">
    <source>
        <dbReference type="ARBA" id="ARBA00023136"/>
    </source>
</evidence>
<dbReference type="NCBIfam" id="NF038404">
    <property type="entry name" value="perm_prefix_2"/>
    <property type="match status" value="1"/>
</dbReference>
<organism evidence="9 10">
    <name type="scientific">Chryseolinea lacunae</name>
    <dbReference type="NCBI Taxonomy" id="2801331"/>
    <lineage>
        <taxon>Bacteria</taxon>
        <taxon>Pseudomonadati</taxon>
        <taxon>Bacteroidota</taxon>
        <taxon>Cytophagia</taxon>
        <taxon>Cytophagales</taxon>
        <taxon>Fulvivirgaceae</taxon>
        <taxon>Chryseolinea</taxon>
    </lineage>
</organism>